<evidence type="ECO:0000256" key="1">
    <source>
        <dbReference type="SAM" id="SignalP"/>
    </source>
</evidence>
<evidence type="ECO:0000259" key="2">
    <source>
        <dbReference type="Pfam" id="PF16747"/>
    </source>
</evidence>
<dbReference type="InterPro" id="IPR031939">
    <property type="entry name" value="Adhesin_E-like"/>
</dbReference>
<evidence type="ECO:0000313" key="4">
    <source>
        <dbReference type="Proteomes" id="UP001617669"/>
    </source>
</evidence>
<name>A0ABW8GHY8_9PROT</name>
<gene>
    <name evidence="3" type="ORF">ACIKP9_00945</name>
</gene>
<keyword evidence="1" id="KW-0732">Signal</keyword>
<dbReference type="RefSeq" id="WP_400878083.1">
    <property type="nucleotide sequence ID" value="NZ_JBIWXY010000001.1"/>
</dbReference>
<feature type="chain" id="PRO_5045105698" evidence="1">
    <location>
        <begin position="18"/>
        <end position="311"/>
    </location>
</feature>
<dbReference type="Proteomes" id="UP001617669">
    <property type="component" value="Unassembled WGS sequence"/>
</dbReference>
<feature type="signal peptide" evidence="1">
    <location>
        <begin position="1"/>
        <end position="17"/>
    </location>
</feature>
<protein>
    <submittedName>
        <fullName evidence="3">Surface-adhesin E family protein</fullName>
    </submittedName>
</protein>
<proteinExistence type="predicted"/>
<organism evidence="3 4">
    <name type="scientific">Methylobacillus methanolivorans</name>
    <dbReference type="NCBI Taxonomy" id="1848927"/>
    <lineage>
        <taxon>Bacteria</taxon>
        <taxon>Pseudomonadati</taxon>
        <taxon>Pseudomonadota</taxon>
        <taxon>Betaproteobacteria</taxon>
        <taxon>Nitrosomonadales</taxon>
        <taxon>Methylophilaceae</taxon>
        <taxon>Methylobacillus</taxon>
    </lineage>
</organism>
<accession>A0ABW8GHY8</accession>
<reference evidence="3 4" key="1">
    <citation type="submission" date="2024-11" db="EMBL/GenBank/DDBJ databases">
        <authorList>
            <person name="Kaparullina E.N."/>
            <person name="Delegan Y.A."/>
            <person name="Doronina N.V."/>
        </authorList>
    </citation>
    <scope>NUCLEOTIDE SEQUENCE [LARGE SCALE GENOMIC DNA]</scope>
    <source>
        <strain evidence="3 4">7sh_L</strain>
    </source>
</reference>
<sequence>MRSVWWTCLLVAGFAMSAEQWELAGESAVGKHYVDQASVVRQAAEHKLIVQTKVEQADGSVWVTTMQLDCKAKRFSYLQGFQLKDGKPVVKFDAPRAEEPISPGSLPDQLQQRYCVAPASQSTVTSQPRWEVVSNSNTGEVALDRASLQTLPGQVFTVNTRVKPFNKNEQTLSTLQFNCGEGTFRILQAQKVRDGRAETLFDKPPPVAPVSKSATAQQLAKAICSPAIKPARNPFQEDACKGTLNDLQALERRVQGDIDAHALYCDTMQQYLDQLARIADDVDKNHCAIHGLDQYQREIRTAGCEASPNEQ</sequence>
<feature type="domain" description="Surface-adhesin protein E-like" evidence="2">
    <location>
        <begin position="21"/>
        <end position="115"/>
    </location>
</feature>
<dbReference type="EMBL" id="JBIWXY010000001">
    <property type="protein sequence ID" value="MFJ5444787.1"/>
    <property type="molecule type" value="Genomic_DNA"/>
</dbReference>
<comment type="caution">
    <text evidence="3">The sequence shown here is derived from an EMBL/GenBank/DDBJ whole genome shotgun (WGS) entry which is preliminary data.</text>
</comment>
<dbReference type="Pfam" id="PF16747">
    <property type="entry name" value="Adhesin_E"/>
    <property type="match status" value="1"/>
</dbReference>
<evidence type="ECO:0000313" key="3">
    <source>
        <dbReference type="EMBL" id="MFJ5444787.1"/>
    </source>
</evidence>
<keyword evidence="4" id="KW-1185">Reference proteome</keyword>